<dbReference type="GO" id="GO:0005886">
    <property type="term" value="C:plasma membrane"/>
    <property type="evidence" value="ECO:0007669"/>
    <property type="project" value="UniProtKB-SubCell"/>
</dbReference>
<evidence type="ECO:0000256" key="7">
    <source>
        <dbReference type="ARBA" id="ARBA00023136"/>
    </source>
</evidence>
<keyword evidence="4 10" id="KW-0812">Transmembrane</keyword>
<name>A0AAW2GZD5_9HYME</name>
<dbReference type="GO" id="GO:0005549">
    <property type="term" value="F:odorant binding"/>
    <property type="evidence" value="ECO:0007669"/>
    <property type="project" value="InterPro"/>
</dbReference>
<evidence type="ECO:0000313" key="12">
    <source>
        <dbReference type="Proteomes" id="UP001430953"/>
    </source>
</evidence>
<dbReference type="Proteomes" id="UP001430953">
    <property type="component" value="Unassembled WGS sequence"/>
</dbReference>
<evidence type="ECO:0000256" key="3">
    <source>
        <dbReference type="ARBA" id="ARBA00022606"/>
    </source>
</evidence>
<protein>
    <submittedName>
        <fullName evidence="11">Uncharacterized protein</fullName>
    </submittedName>
</protein>
<dbReference type="PANTHER" id="PTHR21137">
    <property type="entry name" value="ODORANT RECEPTOR"/>
    <property type="match status" value="1"/>
</dbReference>
<keyword evidence="2" id="KW-1003">Cell membrane</keyword>
<dbReference type="GO" id="GO:0007165">
    <property type="term" value="P:signal transduction"/>
    <property type="evidence" value="ECO:0007669"/>
    <property type="project" value="UniProtKB-KW"/>
</dbReference>
<evidence type="ECO:0000313" key="11">
    <source>
        <dbReference type="EMBL" id="KAL0132680.1"/>
    </source>
</evidence>
<keyword evidence="7 10" id="KW-0472">Membrane</keyword>
<proteinExistence type="predicted"/>
<keyword evidence="5" id="KW-0552">Olfaction</keyword>
<keyword evidence="8" id="KW-0675">Receptor</keyword>
<reference evidence="11 12" key="1">
    <citation type="submission" date="2023-03" db="EMBL/GenBank/DDBJ databases">
        <title>High recombination rates correlate with genetic variation in Cardiocondyla obscurior ants.</title>
        <authorList>
            <person name="Errbii M."/>
        </authorList>
    </citation>
    <scope>NUCLEOTIDE SEQUENCE [LARGE SCALE GENOMIC DNA]</scope>
    <source>
        <strain evidence="11">Alpha-2009</strain>
        <tissue evidence="11">Whole body</tissue>
    </source>
</reference>
<keyword evidence="9" id="KW-0807">Transducer</keyword>
<accession>A0AAW2GZD5</accession>
<evidence type="ECO:0000256" key="1">
    <source>
        <dbReference type="ARBA" id="ARBA00004651"/>
    </source>
</evidence>
<sequence length="301" mass="34678">MPVLSGTVICIAKFVSTIQNPELFKAVLQHMRDDWNNLLTKEETHILTRYAEKSRKITLAYSTCVIGFTLCYSFLPLTASILDIISPLNETRPKKFPQLMDFVIVDQEKHYYALLMLIYLDNFVLLSIVVGTDTLYILLVEHICGMYSILCYRLENLKIHDKWIDNDCTYEEANRCIRDCIQLHKEILLLIIVRTGSSEIIRYVGLVIMQSCRLFFSNWAGQEVNDHSVQVSIAAYNGIWYNTSVKVQKLLLFFIARGQKASQITVAKLYDVNLKNFTTVMKTSVSYCTVMISLREPLRNA</sequence>
<evidence type="ECO:0000256" key="9">
    <source>
        <dbReference type="ARBA" id="ARBA00023224"/>
    </source>
</evidence>
<evidence type="ECO:0000256" key="2">
    <source>
        <dbReference type="ARBA" id="ARBA00022475"/>
    </source>
</evidence>
<evidence type="ECO:0000256" key="5">
    <source>
        <dbReference type="ARBA" id="ARBA00022725"/>
    </source>
</evidence>
<dbReference type="AlphaFoldDB" id="A0AAW2GZD5"/>
<keyword evidence="6 10" id="KW-1133">Transmembrane helix</keyword>
<feature type="transmembrane region" description="Helical" evidence="10">
    <location>
        <begin position="59"/>
        <end position="85"/>
    </location>
</feature>
<evidence type="ECO:0000256" key="8">
    <source>
        <dbReference type="ARBA" id="ARBA00023170"/>
    </source>
</evidence>
<keyword evidence="3" id="KW-0716">Sensory transduction</keyword>
<comment type="subcellular location">
    <subcellularLocation>
        <location evidence="1">Cell membrane</location>
        <topology evidence="1">Multi-pass membrane protein</topology>
    </subcellularLocation>
</comment>
<gene>
    <name evidence="11" type="ORF">PUN28_000432</name>
</gene>
<dbReference type="EMBL" id="JADYXP020000001">
    <property type="protein sequence ID" value="KAL0132680.1"/>
    <property type="molecule type" value="Genomic_DNA"/>
</dbReference>
<comment type="caution">
    <text evidence="11">The sequence shown here is derived from an EMBL/GenBank/DDBJ whole genome shotgun (WGS) entry which is preliminary data.</text>
</comment>
<keyword evidence="12" id="KW-1185">Reference proteome</keyword>
<dbReference type="GO" id="GO:0004984">
    <property type="term" value="F:olfactory receptor activity"/>
    <property type="evidence" value="ECO:0007669"/>
    <property type="project" value="InterPro"/>
</dbReference>
<evidence type="ECO:0000256" key="4">
    <source>
        <dbReference type="ARBA" id="ARBA00022692"/>
    </source>
</evidence>
<dbReference type="InterPro" id="IPR004117">
    <property type="entry name" value="7tm6_olfct_rcpt"/>
</dbReference>
<feature type="transmembrane region" description="Helical" evidence="10">
    <location>
        <begin position="111"/>
        <end position="129"/>
    </location>
</feature>
<organism evidence="11 12">
    <name type="scientific">Cardiocondyla obscurior</name>
    <dbReference type="NCBI Taxonomy" id="286306"/>
    <lineage>
        <taxon>Eukaryota</taxon>
        <taxon>Metazoa</taxon>
        <taxon>Ecdysozoa</taxon>
        <taxon>Arthropoda</taxon>
        <taxon>Hexapoda</taxon>
        <taxon>Insecta</taxon>
        <taxon>Pterygota</taxon>
        <taxon>Neoptera</taxon>
        <taxon>Endopterygota</taxon>
        <taxon>Hymenoptera</taxon>
        <taxon>Apocrita</taxon>
        <taxon>Aculeata</taxon>
        <taxon>Formicoidea</taxon>
        <taxon>Formicidae</taxon>
        <taxon>Myrmicinae</taxon>
        <taxon>Cardiocondyla</taxon>
    </lineage>
</organism>
<dbReference type="Pfam" id="PF02949">
    <property type="entry name" value="7tm_6"/>
    <property type="match status" value="2"/>
</dbReference>
<evidence type="ECO:0000256" key="10">
    <source>
        <dbReference type="SAM" id="Phobius"/>
    </source>
</evidence>
<evidence type="ECO:0000256" key="6">
    <source>
        <dbReference type="ARBA" id="ARBA00022989"/>
    </source>
</evidence>
<dbReference type="PANTHER" id="PTHR21137:SF35">
    <property type="entry name" value="ODORANT RECEPTOR 19A-RELATED"/>
    <property type="match status" value="1"/>
</dbReference>